<comment type="caution">
    <text evidence="5">The sequence shown here is derived from an EMBL/GenBank/DDBJ whole genome shotgun (WGS) entry which is preliminary data.</text>
</comment>
<evidence type="ECO:0000313" key="6">
    <source>
        <dbReference type="Proteomes" id="UP000029839"/>
    </source>
</evidence>
<dbReference type="SMART" id="SM00642">
    <property type="entry name" value="Aamy"/>
    <property type="match status" value="1"/>
</dbReference>
<dbReference type="Pfam" id="PF00128">
    <property type="entry name" value="Alpha-amylase"/>
    <property type="match status" value="2"/>
</dbReference>
<dbReference type="InterPro" id="IPR045857">
    <property type="entry name" value="O16G_dom_2"/>
</dbReference>
<dbReference type="InterPro" id="IPR054049">
    <property type="entry name" value="SupH-like_C"/>
</dbReference>
<protein>
    <recommendedName>
        <fullName evidence="3">Alpha-amylase</fullName>
        <ecNumber evidence="3">3.2.1.1</ecNumber>
    </recommendedName>
</protein>
<reference evidence="5 6" key="1">
    <citation type="submission" date="2013-08" db="EMBL/GenBank/DDBJ databases">
        <title>Genome sequencing of Cellulomonas carbonis T26.</title>
        <authorList>
            <person name="Chen F."/>
            <person name="Li Y."/>
            <person name="Wang G."/>
        </authorList>
    </citation>
    <scope>NUCLEOTIDE SEQUENCE [LARGE SCALE GENOMIC DNA]</scope>
    <source>
        <strain evidence="5 6">T26</strain>
    </source>
</reference>
<comment type="catalytic activity">
    <reaction evidence="3">
        <text>Endohydrolysis of (1-&gt;4)-alpha-D-glucosidic linkages in polysaccharides containing three or more (1-&gt;4)-alpha-linked D-glucose units.</text>
        <dbReference type="EC" id="3.2.1.1"/>
    </reaction>
</comment>
<dbReference type="EC" id="3.2.1.1" evidence="3"/>
<dbReference type="GO" id="GO:0004556">
    <property type="term" value="F:alpha-amylase activity"/>
    <property type="evidence" value="ECO:0007669"/>
    <property type="project" value="UniProtKB-UniRule"/>
</dbReference>
<accession>A0A0A0BVR6</accession>
<keyword evidence="6" id="KW-1185">Reference proteome</keyword>
<sequence>MKITDTSDLWWRNAVIYCLDVETYMDWDGDGVGDFPGLAQRIDHLAQLGVTCLWLMPFYPTANLDDGYDITDGYGVDGRLGTLGDVVELVRTARDRGMRVIVDLVVNHTSDRHPWFVEARKSTDNPFRDFYVWRQDAPPDTSSEVVFPDQEHSIWELDDKTGEYYLHRFYKHQPDLNVANPKVRDEIAKMMGFWLELGISGFRVDAVPYLIETVGMDEKDQTRYADPHAYLRSLRQFVTRRSGSAIMLGEVNLPYPDARTYFGDGHGDELTMLFDFVGNQAMYLALARQDARPLLEALSARPELPTDCQWATFVRNHDELTLDKLSEDERAEVFAAFGPEEDMQLYGRGLRRRVPSMLDGDPRRVRLVYSLMFALPGTPTLFYGEEIGMAENLEVEGRRSVRTPMQWSAEENGGFSTARPSRLVRPVPSGGFGPEFVNVSHQRRDPDSLLSFVSTLVQRYRECPEMGWAPLDVLEQPHDAVVALRSSVDENTVVTLHNLGPEPVVVPLRLPDQVDGDHRLVDLLEDGEVRIGGDGRVDVPLDGYGYRWLRLTEPGSRALH</sequence>
<gene>
    <name evidence="5" type="ORF">N868_07600</name>
</gene>
<dbReference type="CDD" id="cd11334">
    <property type="entry name" value="AmyAc_TreS"/>
    <property type="match status" value="1"/>
</dbReference>
<dbReference type="RefSeq" id="WP_043604072.1">
    <property type="nucleotide sequence ID" value="NZ_AXCY01000015.1"/>
</dbReference>
<keyword evidence="3" id="KW-0119">Carbohydrate metabolism</keyword>
<dbReference type="InterPro" id="IPR006046">
    <property type="entry name" value="Alpha_amylase"/>
</dbReference>
<dbReference type="PRINTS" id="PR00110">
    <property type="entry name" value="ALPHAAMYLASE"/>
</dbReference>
<dbReference type="EMBL" id="AXCY01000015">
    <property type="protein sequence ID" value="KGM11742.1"/>
    <property type="molecule type" value="Genomic_DNA"/>
</dbReference>
<evidence type="ECO:0000256" key="2">
    <source>
        <dbReference type="RuleBase" id="RU003615"/>
    </source>
</evidence>
<dbReference type="Gene3D" id="3.90.400.10">
    <property type="entry name" value="Oligo-1,6-glucosidase, Domain 2"/>
    <property type="match status" value="1"/>
</dbReference>
<keyword evidence="3" id="KW-0326">Glycosidase</keyword>
<dbReference type="InterPro" id="IPR013780">
    <property type="entry name" value="Glyco_hydro_b"/>
</dbReference>
<keyword evidence="3" id="KW-0378">Hydrolase</keyword>
<dbReference type="Gene3D" id="2.60.40.1180">
    <property type="entry name" value="Golgi alpha-mannosidase II"/>
    <property type="match status" value="1"/>
</dbReference>
<organism evidence="5 6">
    <name type="scientific">Cellulomonas carbonis T26</name>
    <dbReference type="NCBI Taxonomy" id="947969"/>
    <lineage>
        <taxon>Bacteria</taxon>
        <taxon>Bacillati</taxon>
        <taxon>Actinomycetota</taxon>
        <taxon>Actinomycetes</taxon>
        <taxon>Micrococcales</taxon>
        <taxon>Cellulomonadaceae</taxon>
        <taxon>Cellulomonas</taxon>
    </lineage>
</organism>
<dbReference type="Gene3D" id="3.20.20.80">
    <property type="entry name" value="Glycosidases"/>
    <property type="match status" value="1"/>
</dbReference>
<evidence type="ECO:0000313" key="5">
    <source>
        <dbReference type="EMBL" id="KGM11742.1"/>
    </source>
</evidence>
<comment type="similarity">
    <text evidence="1 2">Belongs to the glycosyl hydrolase 13 family.</text>
</comment>
<dbReference type="Proteomes" id="UP000029839">
    <property type="component" value="Unassembled WGS sequence"/>
</dbReference>
<dbReference type="PANTHER" id="PTHR10357">
    <property type="entry name" value="ALPHA-AMYLASE FAMILY MEMBER"/>
    <property type="match status" value="1"/>
</dbReference>
<dbReference type="OrthoDB" id="9043248at2"/>
<dbReference type="GO" id="GO:0005975">
    <property type="term" value="P:carbohydrate metabolic process"/>
    <property type="evidence" value="ECO:0007669"/>
    <property type="project" value="InterPro"/>
</dbReference>
<feature type="domain" description="Glycosyl hydrolase family 13 catalytic" evidence="4">
    <location>
        <begin position="22"/>
        <end position="422"/>
    </location>
</feature>
<reference evidence="5 6" key="2">
    <citation type="journal article" date="2015" name="Stand. Genomic Sci.">
        <title>Draft genome sequence of Cellulomonas carbonis T26(T) and comparative analysis of six Cellulomonas genomes.</title>
        <authorList>
            <person name="Zhuang W."/>
            <person name="Zhang S."/>
            <person name="Xia X."/>
            <person name="Wang G."/>
        </authorList>
    </citation>
    <scope>NUCLEOTIDE SEQUENCE [LARGE SCALE GENOMIC DNA]</scope>
    <source>
        <strain evidence="5 6">T26</strain>
    </source>
</reference>
<dbReference type="GO" id="GO:0043169">
    <property type="term" value="F:cation binding"/>
    <property type="evidence" value="ECO:0007669"/>
    <property type="project" value="InterPro"/>
</dbReference>
<dbReference type="PANTHER" id="PTHR10357:SF219">
    <property type="entry name" value="MALTOSE ALPHA-D-GLUCOSYLTRANSFERASE"/>
    <property type="match status" value="1"/>
</dbReference>
<dbReference type="InterPro" id="IPR017853">
    <property type="entry name" value="GH"/>
</dbReference>
<dbReference type="SUPFAM" id="SSF51445">
    <property type="entry name" value="(Trans)glycosidases"/>
    <property type="match status" value="1"/>
</dbReference>
<evidence type="ECO:0000259" key="4">
    <source>
        <dbReference type="SMART" id="SM00642"/>
    </source>
</evidence>
<proteinExistence type="inferred from homology"/>
<dbReference type="SUPFAM" id="SSF51011">
    <property type="entry name" value="Glycosyl hydrolase domain"/>
    <property type="match status" value="1"/>
</dbReference>
<name>A0A0A0BVR6_9CELL</name>
<dbReference type="InterPro" id="IPR006047">
    <property type="entry name" value="GH13_cat_dom"/>
</dbReference>
<dbReference type="Pfam" id="PF22157">
    <property type="entry name" value="SupH-like_C"/>
    <property type="match status" value="1"/>
</dbReference>
<evidence type="ECO:0000256" key="3">
    <source>
        <dbReference type="RuleBase" id="RU361134"/>
    </source>
</evidence>
<dbReference type="AlphaFoldDB" id="A0A0A0BVR6"/>
<evidence type="ECO:0000256" key="1">
    <source>
        <dbReference type="ARBA" id="ARBA00008061"/>
    </source>
</evidence>